<evidence type="ECO:0000256" key="3">
    <source>
        <dbReference type="PROSITE-ProRule" id="PRU00284"/>
    </source>
</evidence>
<dbReference type="SUPFAM" id="SSF58104">
    <property type="entry name" value="Methyl-accepting chemotaxis protein (MCP) signaling domain"/>
    <property type="match status" value="1"/>
</dbReference>
<evidence type="ECO:0000256" key="2">
    <source>
        <dbReference type="ARBA" id="ARBA00029447"/>
    </source>
</evidence>
<dbReference type="AlphaFoldDB" id="A0A2G4YUD1"/>
<dbReference type="InterPro" id="IPR004089">
    <property type="entry name" value="MCPsignal_dom"/>
</dbReference>
<dbReference type="RefSeq" id="WP_099471526.1">
    <property type="nucleotide sequence ID" value="NZ_PDEM01000009.1"/>
</dbReference>
<comment type="caution">
    <text evidence="8">The sequence shown here is derived from an EMBL/GenBank/DDBJ whole genome shotgun (WGS) entry which is preliminary data.</text>
</comment>
<comment type="similarity">
    <text evidence="2">Belongs to the methyl-accepting chemotaxis (MCP) protein family.</text>
</comment>
<protein>
    <recommendedName>
        <fullName evidence="10">Methyl-accepting chemotaxis protein</fullName>
    </recommendedName>
</protein>
<dbReference type="OrthoDB" id="3289104at2"/>
<dbReference type="CDD" id="cd06225">
    <property type="entry name" value="HAMP"/>
    <property type="match status" value="1"/>
</dbReference>
<dbReference type="SMART" id="SM00304">
    <property type="entry name" value="HAMP"/>
    <property type="match status" value="1"/>
</dbReference>
<evidence type="ECO:0000313" key="9">
    <source>
        <dbReference type="Proteomes" id="UP000229730"/>
    </source>
</evidence>
<dbReference type="PROSITE" id="PS50111">
    <property type="entry name" value="CHEMOTAXIS_TRANSDUC_2"/>
    <property type="match status" value="1"/>
</dbReference>
<dbReference type="InterPro" id="IPR032255">
    <property type="entry name" value="HBM"/>
</dbReference>
<evidence type="ECO:0000259" key="6">
    <source>
        <dbReference type="PROSITE" id="PS50111"/>
    </source>
</evidence>
<evidence type="ECO:0000256" key="5">
    <source>
        <dbReference type="SAM" id="Phobius"/>
    </source>
</evidence>
<keyword evidence="4" id="KW-0175">Coiled coil</keyword>
<feature type="transmembrane region" description="Helical" evidence="5">
    <location>
        <begin position="20"/>
        <end position="42"/>
    </location>
</feature>
<dbReference type="PANTHER" id="PTHR32089:SF112">
    <property type="entry name" value="LYSOZYME-LIKE PROTEIN-RELATED"/>
    <property type="match status" value="1"/>
</dbReference>
<dbReference type="PROSITE" id="PS50885">
    <property type="entry name" value="HAMP"/>
    <property type="match status" value="1"/>
</dbReference>
<dbReference type="InParanoid" id="A0A2G4YUD1"/>
<feature type="transmembrane region" description="Helical" evidence="5">
    <location>
        <begin position="288"/>
        <end position="311"/>
    </location>
</feature>
<dbReference type="Proteomes" id="UP000229730">
    <property type="component" value="Unassembled WGS sequence"/>
</dbReference>
<dbReference type="Gene3D" id="6.10.340.10">
    <property type="match status" value="1"/>
</dbReference>
<evidence type="ECO:0000256" key="1">
    <source>
        <dbReference type="ARBA" id="ARBA00023224"/>
    </source>
</evidence>
<name>A0A2G4YUD1_9PROT</name>
<dbReference type="EMBL" id="PDEM01000009">
    <property type="protein sequence ID" value="PHZ85941.1"/>
    <property type="molecule type" value="Genomic_DNA"/>
</dbReference>
<keyword evidence="5" id="KW-0812">Transmembrane</keyword>
<keyword evidence="5" id="KW-0472">Membrane</keyword>
<dbReference type="SMART" id="SM00283">
    <property type="entry name" value="MA"/>
    <property type="match status" value="1"/>
</dbReference>
<feature type="coiled-coil region" evidence="4">
    <location>
        <begin position="363"/>
        <end position="416"/>
    </location>
</feature>
<sequence>MMNMSWAFKVLSNLKIGQRIAILSVIALAGTVTIAGSAFISFQLVKKAELTYAQGTDLKVTTGRIDSFALNMRRAEKDFLLRKDAKYVDKYQSHISNISKSLKEALQYSSDQKTTSSINKLSKLVEAHSAQFALVSGLYRDIGLVETKGLEGRMRTSVHAIETTLNEQALNEGLMVKMLMMRRHEKDFIMRTDKKYLSRVLARQSEFKTILAGLKYSTAVKNDITTKLDAYVNSFQAYVERYSRFDQELKKLSNIYAEMEPHFEFISANADEILAQASQEMKDVRASAISWVAVISAIILPFVAISSWVLARSITVPLHSLQSSVNKISEGQYDEDVPGQDAKDELGMISGALDTLRISARERIRLEKAAAEQTEIQARLEAEKLKSENELAQAEKRKVEEEAQKKEKRTQLMQAKISDFNTTVSEALQSLRAASEQMDETSGQLVTVSNSVDEQAGVVAEETRNTNENVQTVASAMEEFSSSIQEISSQVNTASRLSEDAISTLKIGGEAVGNLTTSSKRIGEVVKLISDIANQTNLLALNATIESARAGEAGKGFAVVAGEVKNLASETENATGEIGTQIAEMQSATESAVSAIHNIGEVVEKLNQSMMTIASAIEEQNSATQEINRSVNYAAQGTQKVAQQIGNVSIAAKETQGFANNVQSVSGVLDQTSTNIKLNVETFLEDIVKI</sequence>
<evidence type="ECO:0000256" key="4">
    <source>
        <dbReference type="SAM" id="Coils"/>
    </source>
</evidence>
<feature type="domain" description="HAMP" evidence="7">
    <location>
        <begin position="312"/>
        <end position="365"/>
    </location>
</feature>
<accession>A0A2G4YUD1</accession>
<dbReference type="SMART" id="SM01358">
    <property type="entry name" value="HBM"/>
    <property type="match status" value="1"/>
</dbReference>
<keyword evidence="1 3" id="KW-0807">Transducer</keyword>
<reference evidence="8 9" key="1">
    <citation type="submission" date="2017-10" db="EMBL/GenBank/DDBJ databases">
        <title>Frigbacter circumglobatus gen. nov. sp. nov., isolated from sediment cultured in situ.</title>
        <authorList>
            <person name="Zhao Z."/>
        </authorList>
    </citation>
    <scope>NUCLEOTIDE SEQUENCE [LARGE SCALE GENOMIC DNA]</scope>
    <source>
        <strain evidence="8 9">ZYL</strain>
    </source>
</reference>
<proteinExistence type="inferred from homology"/>
<dbReference type="InterPro" id="IPR003660">
    <property type="entry name" value="HAMP_dom"/>
</dbReference>
<evidence type="ECO:0000259" key="7">
    <source>
        <dbReference type="PROSITE" id="PS50885"/>
    </source>
</evidence>
<keyword evidence="9" id="KW-1185">Reference proteome</keyword>
<dbReference type="Pfam" id="PF00015">
    <property type="entry name" value="MCPsignal"/>
    <property type="match status" value="1"/>
</dbReference>
<evidence type="ECO:0008006" key="10">
    <source>
        <dbReference type="Google" id="ProtNLM"/>
    </source>
</evidence>
<gene>
    <name evidence="8" type="ORF">CRD36_04500</name>
</gene>
<keyword evidence="5" id="KW-1133">Transmembrane helix</keyword>
<feature type="domain" description="Methyl-accepting transducer" evidence="6">
    <location>
        <begin position="441"/>
        <end position="656"/>
    </location>
</feature>
<dbReference type="PANTHER" id="PTHR32089">
    <property type="entry name" value="METHYL-ACCEPTING CHEMOTAXIS PROTEIN MCPB"/>
    <property type="match status" value="1"/>
</dbReference>
<evidence type="ECO:0000313" key="8">
    <source>
        <dbReference type="EMBL" id="PHZ85941.1"/>
    </source>
</evidence>
<dbReference type="GO" id="GO:0007165">
    <property type="term" value="P:signal transduction"/>
    <property type="evidence" value="ECO:0007669"/>
    <property type="project" value="UniProtKB-KW"/>
</dbReference>
<dbReference type="GO" id="GO:0016020">
    <property type="term" value="C:membrane"/>
    <property type="evidence" value="ECO:0007669"/>
    <property type="project" value="InterPro"/>
</dbReference>
<organism evidence="8 9">
    <name type="scientific">Paremcibacter congregatus</name>
    <dbReference type="NCBI Taxonomy" id="2043170"/>
    <lineage>
        <taxon>Bacteria</taxon>
        <taxon>Pseudomonadati</taxon>
        <taxon>Pseudomonadota</taxon>
        <taxon>Alphaproteobacteria</taxon>
        <taxon>Emcibacterales</taxon>
        <taxon>Emcibacteraceae</taxon>
        <taxon>Paremcibacter</taxon>
    </lineage>
</organism>
<dbReference type="Gene3D" id="1.10.287.950">
    <property type="entry name" value="Methyl-accepting chemotaxis protein"/>
    <property type="match status" value="1"/>
</dbReference>
<dbReference type="Pfam" id="PF00672">
    <property type="entry name" value="HAMP"/>
    <property type="match status" value="1"/>
</dbReference>